<dbReference type="Pfam" id="PF00196">
    <property type="entry name" value="GerE"/>
    <property type="match status" value="1"/>
</dbReference>
<dbReference type="SUPFAM" id="SSF46894">
    <property type="entry name" value="C-terminal effector domain of the bipartite response regulators"/>
    <property type="match status" value="1"/>
</dbReference>
<protein>
    <submittedName>
        <fullName evidence="2">LuxR family transcriptional regulator</fullName>
    </submittedName>
</protein>
<dbReference type="SMART" id="SM00421">
    <property type="entry name" value="HTH_LUXR"/>
    <property type="match status" value="1"/>
</dbReference>
<evidence type="ECO:0000313" key="3">
    <source>
        <dbReference type="Proteomes" id="UP000635142"/>
    </source>
</evidence>
<evidence type="ECO:0000313" key="2">
    <source>
        <dbReference type="EMBL" id="MBD3664662.1"/>
    </source>
</evidence>
<dbReference type="GO" id="GO:0003677">
    <property type="term" value="F:DNA binding"/>
    <property type="evidence" value="ECO:0007669"/>
    <property type="project" value="InterPro"/>
</dbReference>
<dbReference type="Proteomes" id="UP000635142">
    <property type="component" value="Unassembled WGS sequence"/>
</dbReference>
<dbReference type="GO" id="GO:0006355">
    <property type="term" value="P:regulation of DNA-templated transcription"/>
    <property type="evidence" value="ECO:0007669"/>
    <property type="project" value="InterPro"/>
</dbReference>
<dbReference type="InterPro" id="IPR036388">
    <property type="entry name" value="WH-like_DNA-bd_sf"/>
</dbReference>
<dbReference type="Gene3D" id="1.10.10.10">
    <property type="entry name" value="Winged helix-like DNA-binding domain superfamily/Winged helix DNA-binding domain"/>
    <property type="match status" value="1"/>
</dbReference>
<dbReference type="InterPro" id="IPR016032">
    <property type="entry name" value="Sig_transdc_resp-reg_C-effctor"/>
</dbReference>
<reference evidence="2" key="1">
    <citation type="submission" date="2020-08" db="EMBL/GenBank/DDBJ databases">
        <title>Sulfitobacter aestuariivivens sp. nov., isolated from a tidal flat.</title>
        <authorList>
            <person name="Park S."/>
            <person name="Yoon J.-H."/>
        </authorList>
    </citation>
    <scope>NUCLEOTIDE SEQUENCE</scope>
    <source>
        <strain evidence="2">TSTF-M16</strain>
    </source>
</reference>
<feature type="domain" description="HTH luxR-type" evidence="1">
    <location>
        <begin position="134"/>
        <end position="193"/>
    </location>
</feature>
<dbReference type="EMBL" id="JACTAG010000002">
    <property type="protein sequence ID" value="MBD3664662.1"/>
    <property type="molecule type" value="Genomic_DNA"/>
</dbReference>
<proteinExistence type="predicted"/>
<sequence>MDAVGLYLFDEQHNAREGVILGMPDPFSAAYENTGMAIDPVLAHLRETGLPCSTLTCLGPRWTRSQLYKRVSGRFGLTGFAILPLYRADDLAGVLYLGALTESNAARLEIEGLFNMSPHATRTSTRLMDLPKRHGALSPRANDVAALAAEGLGNREIAHNLGTGEAAVRKHLKALNQHFGTSNRTAMSAAWRAGLD</sequence>
<dbReference type="AlphaFoldDB" id="A0A927D7I8"/>
<evidence type="ECO:0000259" key="1">
    <source>
        <dbReference type="SMART" id="SM00421"/>
    </source>
</evidence>
<accession>A0A927D7I8</accession>
<gene>
    <name evidence="2" type="ORF">H9Q16_12070</name>
</gene>
<dbReference type="InterPro" id="IPR000792">
    <property type="entry name" value="Tscrpt_reg_LuxR_C"/>
</dbReference>
<name>A0A927D7I8_9RHOB</name>
<keyword evidence="3" id="KW-1185">Reference proteome</keyword>
<organism evidence="2 3">
    <name type="scientific">Sulfitobacter aestuariivivens</name>
    <dbReference type="NCBI Taxonomy" id="2766981"/>
    <lineage>
        <taxon>Bacteria</taxon>
        <taxon>Pseudomonadati</taxon>
        <taxon>Pseudomonadota</taxon>
        <taxon>Alphaproteobacteria</taxon>
        <taxon>Rhodobacterales</taxon>
        <taxon>Roseobacteraceae</taxon>
        <taxon>Sulfitobacter</taxon>
    </lineage>
</organism>
<comment type="caution">
    <text evidence="2">The sequence shown here is derived from an EMBL/GenBank/DDBJ whole genome shotgun (WGS) entry which is preliminary data.</text>
</comment>